<evidence type="ECO:0000256" key="1">
    <source>
        <dbReference type="SAM" id="MobiDB-lite"/>
    </source>
</evidence>
<organism evidence="2 3">
    <name type="scientific">Eubacterium aggregans</name>
    <dbReference type="NCBI Taxonomy" id="81409"/>
    <lineage>
        <taxon>Bacteria</taxon>
        <taxon>Bacillati</taxon>
        <taxon>Bacillota</taxon>
        <taxon>Clostridia</taxon>
        <taxon>Eubacteriales</taxon>
        <taxon>Eubacteriaceae</taxon>
        <taxon>Eubacterium</taxon>
    </lineage>
</organism>
<protein>
    <submittedName>
        <fullName evidence="2">Phage portal protein, SPP1 Gp6-like</fullName>
    </submittedName>
</protein>
<dbReference type="OrthoDB" id="2509227at2"/>
<name>A0A1H3Y1V3_9FIRM</name>
<dbReference type="Pfam" id="PF05133">
    <property type="entry name" value="SPP1_portal"/>
    <property type="match status" value="1"/>
</dbReference>
<dbReference type="Proteomes" id="UP000199394">
    <property type="component" value="Unassembled WGS sequence"/>
</dbReference>
<proteinExistence type="predicted"/>
<sequence>MKWVDKLKNKIQSWLQIQPAYASTIIINEDLDYKGNAIKNRIWYRGDSYELDQLYKQIPGRRDSFWAAVPSTNMNIRKIHTGLPSIIVDTLADIVLDDLNDFGFINAADEDLWMDVADENKFNKLLERALKEVLYIGDGAFKISFDPEMSELPILEFFSGEKIDIKYKRGRLDKIVFKSECESGGKMYILHEIYGRGYVDYVLKNQNGDEIPLNTIDDTGDLARVEFADPNQMWAVPLIIYESSKWEGRGQSILDKKTDDFDALDEAWSQWMDALRAGRSKTYIPENLIPRDKENGMLIRPNAFDNRFIVTKGLFNPESGQSPKAEVIQPAIPHDSYLNTYITALDLCMQGLISPSTLGIDVKKLDNAEAQREKEKATLYSRAAIVGCLEDALPSLIETVLSAYRQWSNVGGASDAVQVDVDFGEYANPSFEAQVETVAKARTGGIMSIEAAVDELYGDSKDPQWKTEEVDRLKQEQGIAEMMEPAVGNEIVEDVPTNPEPVVTTDAGL</sequence>
<dbReference type="AlphaFoldDB" id="A0A1H3Y1V3"/>
<keyword evidence="3" id="KW-1185">Reference proteome</keyword>
<feature type="region of interest" description="Disordered" evidence="1">
    <location>
        <begin position="490"/>
        <end position="509"/>
    </location>
</feature>
<accession>A0A1H3Y1V3</accession>
<dbReference type="STRING" id="81409.SAMN04515656_10333"/>
<reference evidence="2 3" key="1">
    <citation type="submission" date="2016-10" db="EMBL/GenBank/DDBJ databases">
        <authorList>
            <person name="de Groot N.N."/>
        </authorList>
    </citation>
    <scope>NUCLEOTIDE SEQUENCE [LARGE SCALE GENOMIC DNA]</scope>
    <source>
        <strain evidence="2 3">SR12</strain>
    </source>
</reference>
<dbReference type="InterPro" id="IPR021145">
    <property type="entry name" value="Portal_protein_SPP1_Gp6-like"/>
</dbReference>
<dbReference type="EMBL" id="FNRK01000003">
    <property type="protein sequence ID" value="SEA05715.1"/>
    <property type="molecule type" value="Genomic_DNA"/>
</dbReference>
<evidence type="ECO:0000313" key="3">
    <source>
        <dbReference type="Proteomes" id="UP000199394"/>
    </source>
</evidence>
<evidence type="ECO:0000313" key="2">
    <source>
        <dbReference type="EMBL" id="SEA05715.1"/>
    </source>
</evidence>
<gene>
    <name evidence="2" type="ORF">SAMN04515656_10333</name>
</gene>